<dbReference type="Proteomes" id="UP001501523">
    <property type="component" value="Unassembled WGS sequence"/>
</dbReference>
<protein>
    <submittedName>
        <fullName evidence="2">Uncharacterized protein</fullName>
    </submittedName>
</protein>
<sequence>MDSVEGCTHSKRGALSAIPHTSNPIGQSNDYVGIAEIITTAGDGHPILILLANCANVATKRREHGQHSPDAGRWNPPKQPVLYLQQ</sequence>
<evidence type="ECO:0000313" key="3">
    <source>
        <dbReference type="Proteomes" id="UP001501523"/>
    </source>
</evidence>
<feature type="region of interest" description="Disordered" evidence="1">
    <location>
        <begin position="1"/>
        <end position="24"/>
    </location>
</feature>
<gene>
    <name evidence="2" type="ORF">GCM10009105_10650</name>
</gene>
<evidence type="ECO:0000313" key="2">
    <source>
        <dbReference type="EMBL" id="GAA0709859.1"/>
    </source>
</evidence>
<keyword evidence="3" id="KW-1185">Reference proteome</keyword>
<accession>A0ABN1IE20</accession>
<proteinExistence type="predicted"/>
<organism evidence="2 3">
    <name type="scientific">Dokdonella soli</name>
    <dbReference type="NCBI Taxonomy" id="529810"/>
    <lineage>
        <taxon>Bacteria</taxon>
        <taxon>Pseudomonadati</taxon>
        <taxon>Pseudomonadota</taxon>
        <taxon>Gammaproteobacteria</taxon>
        <taxon>Lysobacterales</taxon>
        <taxon>Rhodanobacteraceae</taxon>
        <taxon>Dokdonella</taxon>
    </lineage>
</organism>
<feature type="region of interest" description="Disordered" evidence="1">
    <location>
        <begin position="60"/>
        <end position="86"/>
    </location>
</feature>
<dbReference type="EMBL" id="BAAAEU010000005">
    <property type="protein sequence ID" value="GAA0709859.1"/>
    <property type="molecule type" value="Genomic_DNA"/>
</dbReference>
<comment type="caution">
    <text evidence="2">The sequence shown here is derived from an EMBL/GenBank/DDBJ whole genome shotgun (WGS) entry which is preliminary data.</text>
</comment>
<dbReference type="RefSeq" id="WP_343788061.1">
    <property type="nucleotide sequence ID" value="NZ_BAAAEU010000005.1"/>
</dbReference>
<reference evidence="2 3" key="1">
    <citation type="journal article" date="2019" name="Int. J. Syst. Evol. Microbiol.">
        <title>The Global Catalogue of Microorganisms (GCM) 10K type strain sequencing project: providing services to taxonomists for standard genome sequencing and annotation.</title>
        <authorList>
            <consortium name="The Broad Institute Genomics Platform"/>
            <consortium name="The Broad Institute Genome Sequencing Center for Infectious Disease"/>
            <person name="Wu L."/>
            <person name="Ma J."/>
        </authorList>
    </citation>
    <scope>NUCLEOTIDE SEQUENCE [LARGE SCALE GENOMIC DNA]</scope>
    <source>
        <strain evidence="2 3">JCM 15421</strain>
    </source>
</reference>
<name>A0ABN1IE20_9GAMM</name>
<evidence type="ECO:0000256" key="1">
    <source>
        <dbReference type="SAM" id="MobiDB-lite"/>
    </source>
</evidence>